<organism evidence="2 3">
    <name type="scientific">Streblomastix strix</name>
    <dbReference type="NCBI Taxonomy" id="222440"/>
    <lineage>
        <taxon>Eukaryota</taxon>
        <taxon>Metamonada</taxon>
        <taxon>Preaxostyla</taxon>
        <taxon>Oxymonadida</taxon>
        <taxon>Streblomastigidae</taxon>
        <taxon>Streblomastix</taxon>
    </lineage>
</organism>
<accession>A0A5J4TBC2</accession>
<reference evidence="2 3" key="1">
    <citation type="submission" date="2019-03" db="EMBL/GenBank/DDBJ databases">
        <title>Single cell metagenomics reveals metabolic interactions within the superorganism composed of flagellate Streblomastix strix and complex community of Bacteroidetes bacteria on its surface.</title>
        <authorList>
            <person name="Treitli S.C."/>
            <person name="Kolisko M."/>
            <person name="Husnik F."/>
            <person name="Keeling P."/>
            <person name="Hampl V."/>
        </authorList>
    </citation>
    <scope>NUCLEOTIDE SEQUENCE [LARGE SCALE GENOMIC DNA]</scope>
    <source>
        <strain evidence="2">ST1C</strain>
    </source>
</reference>
<evidence type="ECO:0000313" key="2">
    <source>
        <dbReference type="EMBL" id="KAA6354850.1"/>
    </source>
</evidence>
<dbReference type="EMBL" id="SNRW01035606">
    <property type="protein sequence ID" value="KAA6354850.1"/>
    <property type="molecule type" value="Genomic_DNA"/>
</dbReference>
<protein>
    <submittedName>
        <fullName evidence="2">Uncharacterized protein</fullName>
    </submittedName>
</protein>
<proteinExistence type="predicted"/>
<feature type="non-terminal residue" evidence="2">
    <location>
        <position position="55"/>
    </location>
</feature>
<evidence type="ECO:0000256" key="1">
    <source>
        <dbReference type="SAM" id="MobiDB-lite"/>
    </source>
</evidence>
<gene>
    <name evidence="2" type="ORF">EZS28_049623</name>
</gene>
<comment type="caution">
    <text evidence="2">The sequence shown here is derived from an EMBL/GenBank/DDBJ whole genome shotgun (WGS) entry which is preliminary data.</text>
</comment>
<sequence>MAHHRDDEDDDENEQINQQNRNQADHDAQNADANQKALPDWLNVLMGRPRDTPNA</sequence>
<evidence type="ECO:0000313" key="3">
    <source>
        <dbReference type="Proteomes" id="UP000324800"/>
    </source>
</evidence>
<dbReference type="AlphaFoldDB" id="A0A5J4TBC2"/>
<feature type="region of interest" description="Disordered" evidence="1">
    <location>
        <begin position="1"/>
        <end position="55"/>
    </location>
</feature>
<name>A0A5J4TBC2_9EUKA</name>
<dbReference type="Proteomes" id="UP000324800">
    <property type="component" value="Unassembled WGS sequence"/>
</dbReference>